<evidence type="ECO:0000256" key="1">
    <source>
        <dbReference type="SAM" id="Phobius"/>
    </source>
</evidence>
<protein>
    <submittedName>
        <fullName evidence="2">Putative membrane protein</fullName>
    </submittedName>
</protein>
<comment type="caution">
    <text evidence="2">The sequence shown here is derived from an EMBL/GenBank/DDBJ whole genome shotgun (WGS) entry which is preliminary data.</text>
</comment>
<keyword evidence="1" id="KW-0472">Membrane</keyword>
<evidence type="ECO:0000313" key="3">
    <source>
        <dbReference type="Proteomes" id="UP000274556"/>
    </source>
</evidence>
<evidence type="ECO:0000313" key="2">
    <source>
        <dbReference type="EMBL" id="RKT46188.1"/>
    </source>
</evidence>
<dbReference type="Pfam" id="PF04367">
    <property type="entry name" value="DUF502"/>
    <property type="match status" value="1"/>
</dbReference>
<feature type="transmembrane region" description="Helical" evidence="1">
    <location>
        <begin position="7"/>
        <end position="29"/>
    </location>
</feature>
<dbReference type="Proteomes" id="UP000274556">
    <property type="component" value="Unassembled WGS sequence"/>
</dbReference>
<keyword evidence="1" id="KW-1133">Transmembrane helix</keyword>
<organism evidence="2 3">
    <name type="scientific">Thiocapsa rosea</name>
    <dbReference type="NCBI Taxonomy" id="69360"/>
    <lineage>
        <taxon>Bacteria</taxon>
        <taxon>Pseudomonadati</taxon>
        <taxon>Pseudomonadota</taxon>
        <taxon>Gammaproteobacteria</taxon>
        <taxon>Chromatiales</taxon>
        <taxon>Chromatiaceae</taxon>
        <taxon>Thiocapsa</taxon>
    </lineage>
</organism>
<dbReference type="EMBL" id="RBXL01000001">
    <property type="protein sequence ID" value="RKT46188.1"/>
    <property type="molecule type" value="Genomic_DNA"/>
</dbReference>
<dbReference type="InterPro" id="IPR007462">
    <property type="entry name" value="COV1-like"/>
</dbReference>
<dbReference type="PANTHER" id="PTHR31876:SF26">
    <property type="entry name" value="PROTEIN LIKE COV 2"/>
    <property type="match status" value="1"/>
</dbReference>
<reference evidence="2 3" key="1">
    <citation type="submission" date="2018-10" db="EMBL/GenBank/DDBJ databases">
        <title>Genomic Encyclopedia of Archaeal and Bacterial Type Strains, Phase II (KMG-II): from individual species to whole genera.</title>
        <authorList>
            <person name="Goeker M."/>
        </authorList>
    </citation>
    <scope>NUCLEOTIDE SEQUENCE [LARGE SCALE GENOMIC DNA]</scope>
    <source>
        <strain evidence="2 3">DSM 235</strain>
    </source>
</reference>
<gene>
    <name evidence="2" type="ORF">BDD21_3689</name>
</gene>
<dbReference type="PANTHER" id="PTHR31876">
    <property type="entry name" value="COV-LIKE PROTEIN 1"/>
    <property type="match status" value="1"/>
</dbReference>
<keyword evidence="3" id="KW-1185">Reference proteome</keyword>
<dbReference type="AlphaFoldDB" id="A0A495VED7"/>
<keyword evidence="1" id="KW-0812">Transmembrane</keyword>
<sequence>MTHFRRNLLTGVVTVIPLMVTSFVFMFFLDLLSGIGRPKVIILANAVRPLSPDMARWILEVPWLSSALAITLTLLMLYLLGWAVTNLIGRRILLNLEDWLKHIPFVTTIYGATKRLVEAFRSDGNDEADRSRKVVLIEFPHSEMKAVGFHTHTMIDEESGIELAAVYVPTAPNPTGGYLEIVPKDRIIPQEWSVDEAMTFVVSGGTTAPDTIRFTRPGTPRCGNPGTATTAAFSVEGVVCPPGARAANR</sequence>
<feature type="transmembrane region" description="Helical" evidence="1">
    <location>
        <begin position="63"/>
        <end position="84"/>
    </location>
</feature>
<dbReference type="OrthoDB" id="9780267at2"/>
<name>A0A495VED7_9GAMM</name>
<proteinExistence type="predicted"/>
<accession>A0A495VED7</accession>